<feature type="compositionally biased region" description="Basic residues" evidence="9">
    <location>
        <begin position="46"/>
        <end position="55"/>
    </location>
</feature>
<evidence type="ECO:0000256" key="8">
    <source>
        <dbReference type="PROSITE-ProRule" id="PRU00042"/>
    </source>
</evidence>
<keyword evidence="6" id="KW-0804">Transcription</keyword>
<dbReference type="AlphaFoldDB" id="A0AAD4P751"/>
<name>A0AAD4P751_PERFH</name>
<dbReference type="Proteomes" id="UP001190926">
    <property type="component" value="Unassembled WGS sequence"/>
</dbReference>
<evidence type="ECO:0000256" key="2">
    <source>
        <dbReference type="ARBA" id="ARBA00022723"/>
    </source>
</evidence>
<evidence type="ECO:0000256" key="6">
    <source>
        <dbReference type="ARBA" id="ARBA00023163"/>
    </source>
</evidence>
<dbReference type="EMBL" id="SDAM02000129">
    <property type="protein sequence ID" value="KAH6828237.1"/>
    <property type="molecule type" value="Genomic_DNA"/>
</dbReference>
<reference evidence="11 12" key="1">
    <citation type="journal article" date="2021" name="Nat. Commun.">
        <title>Incipient diploidization of the medicinal plant Perilla within 10,000 years.</title>
        <authorList>
            <person name="Zhang Y."/>
            <person name="Shen Q."/>
            <person name="Leng L."/>
            <person name="Zhang D."/>
            <person name="Chen S."/>
            <person name="Shi Y."/>
            <person name="Ning Z."/>
            <person name="Chen S."/>
        </authorList>
    </citation>
    <scope>NUCLEOTIDE SEQUENCE [LARGE SCALE GENOMIC DNA]</scope>
    <source>
        <strain evidence="12">cv. PC099</strain>
    </source>
</reference>
<organism evidence="11 12">
    <name type="scientific">Perilla frutescens var. hirtella</name>
    <name type="common">Perilla citriodora</name>
    <name type="synonym">Perilla setoyensis</name>
    <dbReference type="NCBI Taxonomy" id="608512"/>
    <lineage>
        <taxon>Eukaryota</taxon>
        <taxon>Viridiplantae</taxon>
        <taxon>Streptophyta</taxon>
        <taxon>Embryophyta</taxon>
        <taxon>Tracheophyta</taxon>
        <taxon>Spermatophyta</taxon>
        <taxon>Magnoliopsida</taxon>
        <taxon>eudicotyledons</taxon>
        <taxon>Gunneridae</taxon>
        <taxon>Pentapetalae</taxon>
        <taxon>asterids</taxon>
        <taxon>lamiids</taxon>
        <taxon>Lamiales</taxon>
        <taxon>Lamiaceae</taxon>
        <taxon>Nepetoideae</taxon>
        <taxon>Elsholtzieae</taxon>
        <taxon>Perilla</taxon>
    </lineage>
</organism>
<evidence type="ECO:0000313" key="11">
    <source>
        <dbReference type="EMBL" id="KAH6828237.1"/>
    </source>
</evidence>
<dbReference type="SUPFAM" id="SSF57667">
    <property type="entry name" value="beta-beta-alpha zinc fingers"/>
    <property type="match status" value="1"/>
</dbReference>
<dbReference type="PANTHER" id="PTHR45801:SF117">
    <property type="entry name" value="OS07G0417400 PROTEIN"/>
    <property type="match status" value="1"/>
</dbReference>
<evidence type="ECO:0000259" key="10">
    <source>
        <dbReference type="PROSITE" id="PS50157"/>
    </source>
</evidence>
<comment type="subcellular location">
    <subcellularLocation>
        <location evidence="1">Nucleus</location>
    </subcellularLocation>
</comment>
<keyword evidence="4" id="KW-0862">Zinc</keyword>
<feature type="compositionally biased region" description="Polar residues" evidence="9">
    <location>
        <begin position="56"/>
        <end position="65"/>
    </location>
</feature>
<dbReference type="GO" id="GO:0005634">
    <property type="term" value="C:nucleus"/>
    <property type="evidence" value="ECO:0007669"/>
    <property type="project" value="UniProtKB-SubCell"/>
</dbReference>
<keyword evidence="12" id="KW-1185">Reference proteome</keyword>
<dbReference type="PROSITE" id="PS00028">
    <property type="entry name" value="ZINC_FINGER_C2H2_1"/>
    <property type="match status" value="1"/>
</dbReference>
<feature type="region of interest" description="Disordered" evidence="9">
    <location>
        <begin position="43"/>
        <end position="74"/>
    </location>
</feature>
<feature type="domain" description="C2H2-type" evidence="10">
    <location>
        <begin position="26"/>
        <end position="53"/>
    </location>
</feature>
<dbReference type="InterPro" id="IPR013087">
    <property type="entry name" value="Znf_C2H2_type"/>
</dbReference>
<dbReference type="Pfam" id="PF13912">
    <property type="entry name" value="zf-C2H2_6"/>
    <property type="match status" value="1"/>
</dbReference>
<proteinExistence type="predicted"/>
<comment type="caution">
    <text evidence="11">The sequence shown here is derived from an EMBL/GenBank/DDBJ whole genome shotgun (WGS) entry which is preliminary data.</text>
</comment>
<dbReference type="GO" id="GO:0008270">
    <property type="term" value="F:zinc ion binding"/>
    <property type="evidence" value="ECO:0007669"/>
    <property type="project" value="UniProtKB-KW"/>
</dbReference>
<evidence type="ECO:0000256" key="1">
    <source>
        <dbReference type="ARBA" id="ARBA00004123"/>
    </source>
</evidence>
<evidence type="ECO:0000313" key="12">
    <source>
        <dbReference type="Proteomes" id="UP001190926"/>
    </source>
</evidence>
<dbReference type="PROSITE" id="PS50157">
    <property type="entry name" value="ZINC_FINGER_C2H2_2"/>
    <property type="match status" value="1"/>
</dbReference>
<evidence type="ECO:0000256" key="3">
    <source>
        <dbReference type="ARBA" id="ARBA00022771"/>
    </source>
</evidence>
<accession>A0AAD4P751</accession>
<dbReference type="Gene3D" id="3.30.160.60">
    <property type="entry name" value="Classic Zinc Finger"/>
    <property type="match status" value="1"/>
</dbReference>
<keyword evidence="5" id="KW-0805">Transcription regulation</keyword>
<dbReference type="InterPro" id="IPR036236">
    <property type="entry name" value="Znf_C2H2_sf"/>
</dbReference>
<dbReference type="InterPro" id="IPR052426">
    <property type="entry name" value="Plant_dev_regulator"/>
</dbReference>
<evidence type="ECO:0000256" key="9">
    <source>
        <dbReference type="SAM" id="MobiDB-lite"/>
    </source>
</evidence>
<evidence type="ECO:0000256" key="5">
    <source>
        <dbReference type="ARBA" id="ARBA00023015"/>
    </source>
</evidence>
<gene>
    <name evidence="11" type="ORF">C2S53_003297</name>
</gene>
<protein>
    <recommendedName>
        <fullName evidence="10">C2H2-type domain-containing protein</fullName>
    </recommendedName>
</protein>
<feature type="region of interest" description="Disordered" evidence="9">
    <location>
        <begin position="97"/>
        <end position="130"/>
    </location>
</feature>
<keyword evidence="3 8" id="KW-0863">Zinc-finger</keyword>
<keyword evidence="2" id="KW-0479">Metal-binding</keyword>
<evidence type="ECO:0000256" key="7">
    <source>
        <dbReference type="ARBA" id="ARBA00023242"/>
    </source>
</evidence>
<keyword evidence="7" id="KW-0539">Nucleus</keyword>
<evidence type="ECO:0000256" key="4">
    <source>
        <dbReference type="ARBA" id="ARBA00022833"/>
    </source>
</evidence>
<feature type="compositionally biased region" description="Basic and acidic residues" evidence="9">
    <location>
        <begin position="103"/>
        <end position="115"/>
    </location>
</feature>
<sequence>MADMHHQDDSDDQEKKEIDLGVGRSYECVFCKRGFNTAQALGGHMNIHRKDRARNRPSSNSTKQNPRFYHNIIPSSNNIPPFTSYFPAVASTSSNSTLYESSSHCHHDADDDSDHRHHPQPPSNIPVTPADWRRMSLSLEIQDLEKNTLQAINQDKELDLELRLGYH</sequence>
<dbReference type="PANTHER" id="PTHR45801">
    <property type="entry name" value="OS07G0101800 PROTEIN"/>
    <property type="match status" value="1"/>
</dbReference>